<dbReference type="SUPFAM" id="SSF53335">
    <property type="entry name" value="S-adenosyl-L-methionine-dependent methyltransferases"/>
    <property type="match status" value="1"/>
</dbReference>
<dbReference type="Proteomes" id="UP000198846">
    <property type="component" value="Unassembled WGS sequence"/>
</dbReference>
<dbReference type="EMBL" id="FNQK01000008">
    <property type="protein sequence ID" value="SEA23079.1"/>
    <property type="molecule type" value="Genomic_DNA"/>
</dbReference>
<evidence type="ECO:0000313" key="1">
    <source>
        <dbReference type="EMBL" id="SEA23079.1"/>
    </source>
</evidence>
<organism evidence="1 2">
    <name type="scientific">Bizionia paragorgiae</name>
    <dbReference type="NCBI Taxonomy" id="283786"/>
    <lineage>
        <taxon>Bacteria</taxon>
        <taxon>Pseudomonadati</taxon>
        <taxon>Bacteroidota</taxon>
        <taxon>Flavobacteriia</taxon>
        <taxon>Flavobacteriales</taxon>
        <taxon>Flavobacteriaceae</taxon>
        <taxon>Bizionia</taxon>
    </lineage>
</organism>
<sequence>MLTIRRAKIKQTVTTKAIHSSSFRDPSGYVFTDNGVIKRVINPIYFEHYYRLKSSGFFNTLFKNELLVKHEELSASDDEIIIQPEFIPFITYPYEWCFNQYKEAALLTLKLQKFCLENGFSLKDASAFNIVFHNGKAIFIDTLSFEFYQENTPWRAYKQFITHFLGPLVLAHFHGSEMLKLSSNFIDGIPVKTIASLLPFKTKLNPFLYSNIHLLAKFEEKHSTDYKGETKVASLSKKGQLNIIESLYSYIKKLELKEASEWGKYYEKTNYSDTAFQLKSAIINKWINTLNTKTVIDVGGNDGTFVRRITAPLQQALVCDIDNNAVDYNYKQIKQNKERFITPFVLDVLNPSATIGFNNQERQSFIERVSAFHPDVTLALAVIHHMSLSGNVPFSASAKFFRAFSNYLIIEFPKREDSWVQRLLKSKGEFESYFDFYNQVNFESAFSLYFELIEKQSIEKSERVMYLFKVK</sequence>
<evidence type="ECO:0000313" key="2">
    <source>
        <dbReference type="Proteomes" id="UP000198846"/>
    </source>
</evidence>
<dbReference type="Gene3D" id="3.40.50.150">
    <property type="entry name" value="Vaccinia Virus protein VP39"/>
    <property type="match status" value="1"/>
</dbReference>
<dbReference type="InterPro" id="IPR029063">
    <property type="entry name" value="SAM-dependent_MTases_sf"/>
</dbReference>
<proteinExistence type="predicted"/>
<gene>
    <name evidence="1" type="ORF">SAMN04487990_108150</name>
</gene>
<protein>
    <recommendedName>
        <fullName evidence="3">Nodulation protein NoeA</fullName>
    </recommendedName>
</protein>
<dbReference type="STRING" id="283786.SAMN04487990_108150"/>
<evidence type="ECO:0008006" key="3">
    <source>
        <dbReference type="Google" id="ProtNLM"/>
    </source>
</evidence>
<name>A0A1H3ZH27_BIZPA</name>
<reference evidence="1 2" key="1">
    <citation type="submission" date="2016-10" db="EMBL/GenBank/DDBJ databases">
        <authorList>
            <person name="de Groot N.N."/>
        </authorList>
    </citation>
    <scope>NUCLEOTIDE SEQUENCE [LARGE SCALE GENOMIC DNA]</scope>
    <source>
        <strain evidence="1 2">DSM 23842</strain>
    </source>
</reference>
<dbReference type="OrthoDB" id="9765084at2"/>
<dbReference type="AlphaFoldDB" id="A0A1H3ZH27"/>
<accession>A0A1H3ZH27</accession>
<keyword evidence="2" id="KW-1185">Reference proteome</keyword>